<dbReference type="InterPro" id="IPR011990">
    <property type="entry name" value="TPR-like_helical_dom_sf"/>
</dbReference>
<accession>A0A2P8IAW3</accession>
<dbReference type="Proteomes" id="UP000241118">
    <property type="component" value="Unassembled WGS sequence"/>
</dbReference>
<organism evidence="1 2">
    <name type="scientific">Saccharothrix carnea</name>
    <dbReference type="NCBI Taxonomy" id="1280637"/>
    <lineage>
        <taxon>Bacteria</taxon>
        <taxon>Bacillati</taxon>
        <taxon>Actinomycetota</taxon>
        <taxon>Actinomycetes</taxon>
        <taxon>Pseudonocardiales</taxon>
        <taxon>Pseudonocardiaceae</taxon>
        <taxon>Saccharothrix</taxon>
    </lineage>
</organism>
<gene>
    <name evidence="1" type="ORF">B0I31_105589</name>
</gene>
<protein>
    <submittedName>
        <fullName evidence="1">Uncharacterized protein</fullName>
    </submittedName>
</protein>
<dbReference type="InterPro" id="IPR019734">
    <property type="entry name" value="TPR_rpt"/>
</dbReference>
<name>A0A2P8IAW3_SACCR</name>
<comment type="caution">
    <text evidence="1">The sequence shown here is derived from an EMBL/GenBank/DDBJ whole genome shotgun (WGS) entry which is preliminary data.</text>
</comment>
<dbReference type="Gene3D" id="1.25.40.10">
    <property type="entry name" value="Tetratricopeptide repeat domain"/>
    <property type="match status" value="1"/>
</dbReference>
<dbReference type="AlphaFoldDB" id="A0A2P8IAW3"/>
<dbReference type="EMBL" id="PYAX01000005">
    <property type="protein sequence ID" value="PSL55619.1"/>
    <property type="molecule type" value="Genomic_DNA"/>
</dbReference>
<reference evidence="1 2" key="1">
    <citation type="submission" date="2018-03" db="EMBL/GenBank/DDBJ databases">
        <title>Genomic Encyclopedia of Type Strains, Phase III (KMG-III): the genomes of soil and plant-associated and newly described type strains.</title>
        <authorList>
            <person name="Whitman W."/>
        </authorList>
    </citation>
    <scope>NUCLEOTIDE SEQUENCE [LARGE SCALE GENOMIC DNA]</scope>
    <source>
        <strain evidence="1 2">CGMCC 4.7097</strain>
    </source>
</reference>
<sequence>MKYRIDPETLREVPEDPEGLAAWLDRQRPTTHAEWTEVGLAARLLHRLDQAEHAFRQADDTPATRLRLAHVHQWQGRFAEADEVFTELLTHDRLGHFAHQHAGKSRYDQGEWRAAERHFRTALDLREDPELRASSELALDAANACATAAEVAVELHRLIPPVHRRSARYLHGERPPHVPILGDLASVLVHGPMSLRAVRDLHRYNPHLDAALADPDWLVIEDDQVTATPRARAFLAVVNEAHTKAAADLWPTPPEIAVPPVDHPMCAAHTGDTPQARLFDQLRALRHHRADAHAAAWAEAGLEVQDLPADDPVRRRVEAATDRGAARPYRPLTRDDRAELLIGLRSL</sequence>
<dbReference type="RefSeq" id="WP_106616455.1">
    <property type="nucleotide sequence ID" value="NZ_PYAX01000005.1"/>
</dbReference>
<proteinExistence type="predicted"/>
<dbReference type="OrthoDB" id="4965972at2"/>
<evidence type="ECO:0000313" key="1">
    <source>
        <dbReference type="EMBL" id="PSL55619.1"/>
    </source>
</evidence>
<keyword evidence="2" id="KW-1185">Reference proteome</keyword>
<evidence type="ECO:0000313" key="2">
    <source>
        <dbReference type="Proteomes" id="UP000241118"/>
    </source>
</evidence>
<dbReference type="SUPFAM" id="SSF48452">
    <property type="entry name" value="TPR-like"/>
    <property type="match status" value="1"/>
</dbReference>
<dbReference type="Pfam" id="PF13176">
    <property type="entry name" value="TPR_7"/>
    <property type="match status" value="1"/>
</dbReference>